<name>A0A810N9P5_9ACTN</name>
<keyword evidence="2" id="KW-0326">Glycosidase</keyword>
<evidence type="ECO:0000256" key="2">
    <source>
        <dbReference type="ARBA" id="ARBA00023295"/>
    </source>
</evidence>
<proteinExistence type="predicted"/>
<dbReference type="Gene3D" id="2.60.40.290">
    <property type="match status" value="1"/>
</dbReference>
<dbReference type="RefSeq" id="WP_212817562.1">
    <property type="nucleotide sequence ID" value="NZ_AP023359.1"/>
</dbReference>
<keyword evidence="2" id="KW-0378">Hydrolase</keyword>
<evidence type="ECO:0000313" key="7">
    <source>
        <dbReference type="Proteomes" id="UP000680866"/>
    </source>
</evidence>
<evidence type="ECO:0000259" key="5">
    <source>
        <dbReference type="PROSITE" id="PS51173"/>
    </source>
</evidence>
<sequence length="244" mass="24942">MLHKFGVLLAAATVVVAGWATTAGAGAPATVPAPAQTSPPACPPVLPISGMVTASTATSLTVSYSIMLSPPCGYDPPITVSLFASRADAEQWRAPVAAATSGPQRYGTVTVGGLTPDTEYWFRLSDVEGRQDRYIVGGPARTAAQPACTATAAVTSAWDGGFVASVTVRNTGAEPIDGWRVRWQWPGDERIQTAWNAVPDSTDTGPAVRDAGYNATLPPGGSATFGLLVATSAAPPTIALSCGR</sequence>
<dbReference type="SMART" id="SM00637">
    <property type="entry name" value="CBD_II"/>
    <property type="match status" value="1"/>
</dbReference>
<dbReference type="InterPro" id="IPR036116">
    <property type="entry name" value="FN3_sf"/>
</dbReference>
<keyword evidence="4" id="KW-0732">Signal</keyword>
<dbReference type="GO" id="GO:0030247">
    <property type="term" value="F:polysaccharide binding"/>
    <property type="evidence" value="ECO:0007669"/>
    <property type="project" value="UniProtKB-UniRule"/>
</dbReference>
<dbReference type="InterPro" id="IPR012291">
    <property type="entry name" value="CBM2_carb-bd_dom_sf"/>
</dbReference>
<keyword evidence="1" id="KW-0119">Carbohydrate metabolism</keyword>
<dbReference type="CDD" id="cd00063">
    <property type="entry name" value="FN3"/>
    <property type="match status" value="1"/>
</dbReference>
<organism evidence="6 7">
    <name type="scientific">Polymorphospora rubra</name>
    <dbReference type="NCBI Taxonomy" id="338584"/>
    <lineage>
        <taxon>Bacteria</taxon>
        <taxon>Bacillati</taxon>
        <taxon>Actinomycetota</taxon>
        <taxon>Actinomycetes</taxon>
        <taxon>Micromonosporales</taxon>
        <taxon>Micromonosporaceae</taxon>
        <taxon>Polymorphospora</taxon>
    </lineage>
</organism>
<dbReference type="InterPro" id="IPR013783">
    <property type="entry name" value="Ig-like_fold"/>
</dbReference>
<feature type="domain" description="CBM2" evidence="5">
    <location>
        <begin position="141"/>
        <end position="244"/>
    </location>
</feature>
<gene>
    <name evidence="6" type="ORF">Prubr_53140</name>
</gene>
<evidence type="ECO:0000313" key="6">
    <source>
        <dbReference type="EMBL" id="BCJ68293.1"/>
    </source>
</evidence>
<dbReference type="Proteomes" id="UP000680866">
    <property type="component" value="Chromosome"/>
</dbReference>
<keyword evidence="7" id="KW-1185">Reference proteome</keyword>
<dbReference type="InterPro" id="IPR003961">
    <property type="entry name" value="FN3_dom"/>
</dbReference>
<dbReference type="KEGG" id="pry:Prubr_53140"/>
<dbReference type="SUPFAM" id="SSF49265">
    <property type="entry name" value="Fibronectin type III"/>
    <property type="match status" value="1"/>
</dbReference>
<dbReference type="Gene3D" id="2.60.40.10">
    <property type="entry name" value="Immunoglobulins"/>
    <property type="match status" value="1"/>
</dbReference>
<accession>A0A810N9P5</accession>
<dbReference type="PROSITE" id="PS51173">
    <property type="entry name" value="CBM2"/>
    <property type="match status" value="1"/>
</dbReference>
<keyword evidence="3" id="KW-0624">Polysaccharide degradation</keyword>
<reference evidence="6" key="1">
    <citation type="submission" date="2020-08" db="EMBL/GenBank/DDBJ databases">
        <title>Whole genome shotgun sequence of Polymorphospora rubra NBRC 101157.</title>
        <authorList>
            <person name="Komaki H."/>
            <person name="Tamura T."/>
        </authorList>
    </citation>
    <scope>NUCLEOTIDE SEQUENCE</scope>
    <source>
        <strain evidence="6">NBRC 101157</strain>
    </source>
</reference>
<dbReference type="SUPFAM" id="SSF49384">
    <property type="entry name" value="Carbohydrate-binding domain"/>
    <property type="match status" value="1"/>
</dbReference>
<feature type="chain" id="PRO_5032375435" description="CBM2 domain-containing protein" evidence="4">
    <location>
        <begin position="26"/>
        <end position="244"/>
    </location>
</feature>
<dbReference type="AlphaFoldDB" id="A0A810N9P5"/>
<evidence type="ECO:0000256" key="1">
    <source>
        <dbReference type="ARBA" id="ARBA00023277"/>
    </source>
</evidence>
<feature type="signal peptide" evidence="4">
    <location>
        <begin position="1"/>
        <end position="25"/>
    </location>
</feature>
<evidence type="ECO:0000256" key="4">
    <source>
        <dbReference type="SAM" id="SignalP"/>
    </source>
</evidence>
<dbReference type="GO" id="GO:0004553">
    <property type="term" value="F:hydrolase activity, hydrolyzing O-glycosyl compounds"/>
    <property type="evidence" value="ECO:0007669"/>
    <property type="project" value="InterPro"/>
</dbReference>
<dbReference type="InterPro" id="IPR001919">
    <property type="entry name" value="CBD2"/>
</dbReference>
<dbReference type="InterPro" id="IPR008965">
    <property type="entry name" value="CBM2/CBM3_carb-bd_dom_sf"/>
</dbReference>
<dbReference type="GO" id="GO:0000272">
    <property type="term" value="P:polysaccharide catabolic process"/>
    <property type="evidence" value="ECO:0007669"/>
    <property type="project" value="UniProtKB-KW"/>
</dbReference>
<dbReference type="EMBL" id="AP023359">
    <property type="protein sequence ID" value="BCJ68293.1"/>
    <property type="molecule type" value="Genomic_DNA"/>
</dbReference>
<dbReference type="Pfam" id="PF00553">
    <property type="entry name" value="CBM_2"/>
    <property type="match status" value="1"/>
</dbReference>
<protein>
    <recommendedName>
        <fullName evidence="5">CBM2 domain-containing protein</fullName>
    </recommendedName>
</protein>
<evidence type="ECO:0000256" key="3">
    <source>
        <dbReference type="ARBA" id="ARBA00023326"/>
    </source>
</evidence>